<dbReference type="AlphaFoldDB" id="E6VUX4"/>
<accession>E6VUX4</accession>
<keyword evidence="1" id="KW-0732">Signal</keyword>
<feature type="chain" id="PRO_5003214131" description="AB hydrolase-1 domain-containing protein" evidence="1">
    <location>
        <begin position="22"/>
        <end position="422"/>
    </location>
</feature>
<dbReference type="PANTHER" id="PTHR30035:SF1">
    <property type="entry name" value="AB HYDROLASE-1 DOMAIN-CONTAINING PROTEIN"/>
    <property type="match status" value="1"/>
</dbReference>
<proteinExistence type="predicted"/>
<dbReference type="SUPFAM" id="SSF53474">
    <property type="entry name" value="alpha/beta-Hydrolases"/>
    <property type="match status" value="1"/>
</dbReference>
<gene>
    <name evidence="2" type="ordered locus">Daes_2478</name>
</gene>
<evidence type="ECO:0000256" key="1">
    <source>
        <dbReference type="SAM" id="SignalP"/>
    </source>
</evidence>
<protein>
    <recommendedName>
        <fullName evidence="4">AB hydrolase-1 domain-containing protein</fullName>
    </recommendedName>
</protein>
<dbReference type="RefSeq" id="WP_013515394.1">
    <property type="nucleotide sequence ID" value="NC_014844.1"/>
</dbReference>
<dbReference type="Gene3D" id="3.40.50.1820">
    <property type="entry name" value="alpha/beta hydrolase"/>
    <property type="match status" value="1"/>
</dbReference>
<dbReference type="HOGENOM" id="CLU_052028_0_0_7"/>
<feature type="signal peptide" evidence="1">
    <location>
        <begin position="1"/>
        <end position="21"/>
    </location>
</feature>
<name>E6VUX4_PSEA9</name>
<dbReference type="InterPro" id="IPR029058">
    <property type="entry name" value="AB_hydrolase_fold"/>
</dbReference>
<organism evidence="2 3">
    <name type="scientific">Pseudodesulfovibrio aespoeensis (strain ATCC 700646 / DSM 10631 / Aspo-2)</name>
    <name type="common">Desulfovibrio aespoeensis</name>
    <dbReference type="NCBI Taxonomy" id="643562"/>
    <lineage>
        <taxon>Bacteria</taxon>
        <taxon>Pseudomonadati</taxon>
        <taxon>Thermodesulfobacteriota</taxon>
        <taxon>Desulfovibrionia</taxon>
        <taxon>Desulfovibrionales</taxon>
        <taxon>Desulfovibrionaceae</taxon>
    </lineage>
</organism>
<keyword evidence="3" id="KW-1185">Reference proteome</keyword>
<evidence type="ECO:0008006" key="4">
    <source>
        <dbReference type="Google" id="ProtNLM"/>
    </source>
</evidence>
<dbReference type="OrthoDB" id="7328659at2"/>
<dbReference type="PANTHER" id="PTHR30035">
    <property type="entry name" value="LIPOPROTEIN VACJ-RELATED"/>
    <property type="match status" value="1"/>
</dbReference>
<evidence type="ECO:0000313" key="3">
    <source>
        <dbReference type="Proteomes" id="UP000002191"/>
    </source>
</evidence>
<dbReference type="InterPro" id="IPR007428">
    <property type="entry name" value="MlaA"/>
</dbReference>
<dbReference type="Proteomes" id="UP000002191">
    <property type="component" value="Chromosome"/>
</dbReference>
<dbReference type="KEGG" id="das:Daes_2478"/>
<dbReference type="EMBL" id="CP002431">
    <property type="protein sequence ID" value="ADU63482.1"/>
    <property type="molecule type" value="Genomic_DNA"/>
</dbReference>
<dbReference type="eggNOG" id="COG1073">
    <property type="taxonomic scope" value="Bacteria"/>
</dbReference>
<dbReference type="GO" id="GO:0016020">
    <property type="term" value="C:membrane"/>
    <property type="evidence" value="ECO:0007669"/>
    <property type="project" value="InterPro"/>
</dbReference>
<reference evidence="3" key="1">
    <citation type="submission" date="2010-12" db="EMBL/GenBank/DDBJ databases">
        <title>Complete sequence of Desulfovibrio aespoeensis Aspo-2.</title>
        <authorList>
            <consortium name="US DOE Joint Genome Institute"/>
            <person name="Lucas S."/>
            <person name="Copeland A."/>
            <person name="Lapidus A."/>
            <person name="Cheng J.-F."/>
            <person name="Goodwin L."/>
            <person name="Pitluck S."/>
            <person name="Chertkov O."/>
            <person name="Misra M."/>
            <person name="Detter J.C."/>
            <person name="Han C."/>
            <person name="Tapia R."/>
            <person name="Land M."/>
            <person name="Hauser L."/>
            <person name="Kyrpides N."/>
            <person name="Ivanova N."/>
            <person name="Ovchinnikova G."/>
            <person name="Pedersen K."/>
            <person name="Jagevall S."/>
            <person name="Hazen T."/>
            <person name="Woyke T."/>
        </authorList>
    </citation>
    <scope>NUCLEOTIDE SEQUENCE [LARGE SCALE GENOMIC DNA]</scope>
    <source>
        <strain evidence="3">ATCC 700646 / DSM 10631 / Aspo-2</strain>
    </source>
</reference>
<sequence precursor="true">MRPVVFLCLAIVLCPLATAFAADYSYPYSDPYQATVYGTPPDQIYRTQQMVKPKQRSIRIEGRNIPEVFSYSGEMLYSTALQKGEAPLIFIIAGTGAEHDSIKMGFLTQVFHEAGFHVVALSSPTHMNFVISASRFGAPGYVPHDVDDLYRVMGWIKETVEKERAVSGYYVTGYSLGALHAAFLAHKDSVAGEFGFRKALMINPPVSLYHSVKRLDSWLTAENLGEVTVREEIESLIDRFSNYYRDADVTDLDDNFLYEMVTRVNMDGVDLRSLIGVDFRLSSSSMIFASDVCLRAGYLVPPADYPLTTGKPLMPYAEAAFDISFENYMDEFLLPYLKHLDPTMDRYTMMRQCSLYDIRSYLMENDKVVLIGNSDDVILNDNDLAFIKTVFGQRATLYPSGGHCGNMMYGPFVEAMVAMVKP</sequence>
<evidence type="ECO:0000313" key="2">
    <source>
        <dbReference type="EMBL" id="ADU63482.1"/>
    </source>
</evidence>
<reference evidence="2 3" key="2">
    <citation type="journal article" date="2014" name="Genome Announc.">
        <title>Complete Genome Sequence of the Subsurface, Mesophilic Sulfate-Reducing Bacterium Desulfovibrio aespoeensis Aspo-2.</title>
        <authorList>
            <person name="Pedersen K."/>
            <person name="Bengtsson A."/>
            <person name="Edlund J."/>
            <person name="Rabe L."/>
            <person name="Hazen T."/>
            <person name="Chakraborty R."/>
            <person name="Goodwin L."/>
            <person name="Shapiro N."/>
        </authorList>
    </citation>
    <scope>NUCLEOTIDE SEQUENCE [LARGE SCALE GENOMIC DNA]</scope>
    <source>
        <strain evidence="3">ATCC 700646 / DSM 10631 / Aspo-2</strain>
    </source>
</reference>
<dbReference type="STRING" id="643562.Daes_2478"/>